<reference evidence="2 3" key="1">
    <citation type="submission" date="2017-06" db="EMBL/GenBank/DDBJ databases">
        <title>Cultured bacterium strain Saccharothrix yanglingensis Hhs.015.</title>
        <authorList>
            <person name="Xia Y."/>
        </authorList>
    </citation>
    <scope>NUCLEOTIDE SEQUENCE [LARGE SCALE GENOMIC DNA]</scope>
    <source>
        <strain evidence="2 3">Hhs.015</strain>
    </source>
</reference>
<evidence type="ECO:0000313" key="3">
    <source>
        <dbReference type="Proteomes" id="UP001225605"/>
    </source>
</evidence>
<evidence type="ECO:0008006" key="4">
    <source>
        <dbReference type="Google" id="ProtNLM"/>
    </source>
</evidence>
<sequence>MGRTTALLLAVVALPALALPAAAGEERVATFEVRSEAGSFPVGERDVHWSTPEDDVRVWELDGVLKFDVDSVPNADLVRVELAAAGGAPLEVGTYTDVTWRLDPAKPTLRVIAGGFVCGPVSGHFTIHRIERDPGTGRLTDVDVEVEQRCGTADAPAFRGRATLGS</sequence>
<dbReference type="EMBL" id="NSDM01000027">
    <property type="protein sequence ID" value="MDQ2588993.1"/>
    <property type="molecule type" value="Genomic_DNA"/>
</dbReference>
<dbReference type="RefSeq" id="WP_306750662.1">
    <property type="nucleotide sequence ID" value="NZ_NSDM01000027.1"/>
</dbReference>
<feature type="signal peptide" evidence="1">
    <location>
        <begin position="1"/>
        <end position="23"/>
    </location>
</feature>
<keyword evidence="3" id="KW-1185">Reference proteome</keyword>
<proteinExistence type="predicted"/>
<protein>
    <recommendedName>
        <fullName evidence="4">Secreted protein</fullName>
    </recommendedName>
</protein>
<gene>
    <name evidence="2" type="ORF">CKY47_34640</name>
</gene>
<name>A0ABU0XB80_9PSEU</name>
<evidence type="ECO:0000313" key="2">
    <source>
        <dbReference type="EMBL" id="MDQ2588993.1"/>
    </source>
</evidence>
<feature type="chain" id="PRO_5046785006" description="Secreted protein" evidence="1">
    <location>
        <begin position="24"/>
        <end position="166"/>
    </location>
</feature>
<dbReference type="Proteomes" id="UP001225605">
    <property type="component" value="Unassembled WGS sequence"/>
</dbReference>
<evidence type="ECO:0000256" key="1">
    <source>
        <dbReference type="SAM" id="SignalP"/>
    </source>
</evidence>
<keyword evidence="1" id="KW-0732">Signal</keyword>
<accession>A0ABU0XB80</accession>
<comment type="caution">
    <text evidence="2">The sequence shown here is derived from an EMBL/GenBank/DDBJ whole genome shotgun (WGS) entry which is preliminary data.</text>
</comment>
<organism evidence="2 3">
    <name type="scientific">Saccharothrix yanglingensis</name>
    <dbReference type="NCBI Taxonomy" id="659496"/>
    <lineage>
        <taxon>Bacteria</taxon>
        <taxon>Bacillati</taxon>
        <taxon>Actinomycetota</taxon>
        <taxon>Actinomycetes</taxon>
        <taxon>Pseudonocardiales</taxon>
        <taxon>Pseudonocardiaceae</taxon>
        <taxon>Saccharothrix</taxon>
    </lineage>
</organism>